<feature type="region of interest" description="Disordered" evidence="1">
    <location>
        <begin position="113"/>
        <end position="175"/>
    </location>
</feature>
<dbReference type="Proteomes" id="UP001244341">
    <property type="component" value="Chromosome 7b"/>
</dbReference>
<evidence type="ECO:0000256" key="1">
    <source>
        <dbReference type="SAM" id="MobiDB-lite"/>
    </source>
</evidence>
<feature type="compositionally biased region" description="Low complexity" evidence="1">
    <location>
        <begin position="153"/>
        <end position="163"/>
    </location>
</feature>
<dbReference type="EMBL" id="CP126214">
    <property type="protein sequence ID" value="WIA16142.1"/>
    <property type="molecule type" value="Genomic_DNA"/>
</dbReference>
<keyword evidence="3" id="KW-1185">Reference proteome</keyword>
<sequence length="185" mass="19829">MRQYRSRLHAACAADLGQLALGHATVNLPGWTIHIYMTGLSQKFQMSFADPAAAACAADLAHMAMEEGPRRQRMRFNFPLDIYSWQQVAAVAALIAARYPGAVLSPAGMAGSGSSIDAATSSSNNSSSSSSSSSSSIRESGAGGNSGRDEEQQQQQQQQQQLHQQRRRRRRAHSQDVVAAAALLL</sequence>
<protein>
    <submittedName>
        <fullName evidence="2">Uncharacterized protein</fullName>
    </submittedName>
</protein>
<organism evidence="2 3">
    <name type="scientific">Tetradesmus obliquus</name>
    <name type="common">Green alga</name>
    <name type="synonym">Acutodesmus obliquus</name>
    <dbReference type="NCBI Taxonomy" id="3088"/>
    <lineage>
        <taxon>Eukaryota</taxon>
        <taxon>Viridiplantae</taxon>
        <taxon>Chlorophyta</taxon>
        <taxon>core chlorophytes</taxon>
        <taxon>Chlorophyceae</taxon>
        <taxon>CS clade</taxon>
        <taxon>Sphaeropleales</taxon>
        <taxon>Scenedesmaceae</taxon>
        <taxon>Tetradesmus</taxon>
    </lineage>
</organism>
<evidence type="ECO:0000313" key="3">
    <source>
        <dbReference type="Proteomes" id="UP001244341"/>
    </source>
</evidence>
<name>A0ABY8U6V9_TETOB</name>
<evidence type="ECO:0000313" key="2">
    <source>
        <dbReference type="EMBL" id="WIA16142.1"/>
    </source>
</evidence>
<gene>
    <name evidence="2" type="ORF">OEZ85_012858</name>
</gene>
<feature type="compositionally biased region" description="Low complexity" evidence="1">
    <location>
        <begin position="113"/>
        <end position="140"/>
    </location>
</feature>
<proteinExistence type="predicted"/>
<accession>A0ABY8U6V9</accession>
<reference evidence="2 3" key="1">
    <citation type="submission" date="2023-05" db="EMBL/GenBank/DDBJ databases">
        <title>A 100% complete, gapless, phased diploid assembly of the Scenedesmus obliquus UTEX 3031 genome.</title>
        <authorList>
            <person name="Biondi T.C."/>
            <person name="Hanschen E.R."/>
            <person name="Kwon T."/>
            <person name="Eng W."/>
            <person name="Kruse C.P.S."/>
            <person name="Koehler S.I."/>
            <person name="Kunde Y."/>
            <person name="Gleasner C.D."/>
            <person name="You Mak K.T."/>
            <person name="Polle J."/>
            <person name="Hovde B.T."/>
            <person name="Starkenburg S.R."/>
        </authorList>
    </citation>
    <scope>NUCLEOTIDE SEQUENCE [LARGE SCALE GENOMIC DNA]</scope>
    <source>
        <strain evidence="2 3">DOE0152z</strain>
    </source>
</reference>